<evidence type="ECO:0000256" key="1">
    <source>
        <dbReference type="SAM" id="SignalP"/>
    </source>
</evidence>
<accession>A0A2H3JFR0</accession>
<sequence length="69" mass="7778">MLLVLPVMVQLLLPPCLLEPYMVDEAEAAQDFAERYYATHFAVNSNDMCSTTTLNSRDVNHPPSVRLQP</sequence>
<evidence type="ECO:0000313" key="2">
    <source>
        <dbReference type="EMBL" id="PCH34827.1"/>
    </source>
</evidence>
<keyword evidence="1" id="KW-0732">Signal</keyword>
<evidence type="ECO:0000313" key="3">
    <source>
        <dbReference type="Proteomes" id="UP000218811"/>
    </source>
</evidence>
<proteinExistence type="predicted"/>
<gene>
    <name evidence="2" type="ORF">WOLCODRAFT_145526</name>
</gene>
<name>A0A2H3JFR0_WOLCO</name>
<dbReference type="Proteomes" id="UP000218811">
    <property type="component" value="Unassembled WGS sequence"/>
</dbReference>
<feature type="chain" id="PRO_5013601597" description="Secreted protein" evidence="1">
    <location>
        <begin position="19"/>
        <end position="69"/>
    </location>
</feature>
<dbReference type="EMBL" id="KB467832">
    <property type="protein sequence ID" value="PCH34827.1"/>
    <property type="molecule type" value="Genomic_DNA"/>
</dbReference>
<organism evidence="2 3">
    <name type="scientific">Wolfiporia cocos (strain MD-104)</name>
    <name type="common">Brown rot fungus</name>
    <dbReference type="NCBI Taxonomy" id="742152"/>
    <lineage>
        <taxon>Eukaryota</taxon>
        <taxon>Fungi</taxon>
        <taxon>Dikarya</taxon>
        <taxon>Basidiomycota</taxon>
        <taxon>Agaricomycotina</taxon>
        <taxon>Agaricomycetes</taxon>
        <taxon>Polyporales</taxon>
        <taxon>Phaeolaceae</taxon>
        <taxon>Wolfiporia</taxon>
    </lineage>
</organism>
<protein>
    <recommendedName>
        <fullName evidence="4">Secreted protein</fullName>
    </recommendedName>
</protein>
<reference evidence="2 3" key="1">
    <citation type="journal article" date="2012" name="Science">
        <title>The Paleozoic origin of enzymatic lignin decomposition reconstructed from 31 fungal genomes.</title>
        <authorList>
            <person name="Floudas D."/>
            <person name="Binder M."/>
            <person name="Riley R."/>
            <person name="Barry K."/>
            <person name="Blanchette R.A."/>
            <person name="Henrissat B."/>
            <person name="Martinez A.T."/>
            <person name="Otillar R."/>
            <person name="Spatafora J.W."/>
            <person name="Yadav J.S."/>
            <person name="Aerts A."/>
            <person name="Benoit I."/>
            <person name="Boyd A."/>
            <person name="Carlson A."/>
            <person name="Copeland A."/>
            <person name="Coutinho P.M."/>
            <person name="de Vries R.P."/>
            <person name="Ferreira P."/>
            <person name="Findley K."/>
            <person name="Foster B."/>
            <person name="Gaskell J."/>
            <person name="Glotzer D."/>
            <person name="Gorecki P."/>
            <person name="Heitman J."/>
            <person name="Hesse C."/>
            <person name="Hori C."/>
            <person name="Igarashi K."/>
            <person name="Jurgens J.A."/>
            <person name="Kallen N."/>
            <person name="Kersten P."/>
            <person name="Kohler A."/>
            <person name="Kuees U."/>
            <person name="Kumar T.K.A."/>
            <person name="Kuo A."/>
            <person name="LaButti K."/>
            <person name="Larrondo L.F."/>
            <person name="Lindquist E."/>
            <person name="Ling A."/>
            <person name="Lombard V."/>
            <person name="Lucas S."/>
            <person name="Lundell T."/>
            <person name="Martin R."/>
            <person name="McLaughlin D.J."/>
            <person name="Morgenstern I."/>
            <person name="Morin E."/>
            <person name="Murat C."/>
            <person name="Nagy L.G."/>
            <person name="Nolan M."/>
            <person name="Ohm R.A."/>
            <person name="Patyshakuliyeva A."/>
            <person name="Rokas A."/>
            <person name="Ruiz-Duenas F.J."/>
            <person name="Sabat G."/>
            <person name="Salamov A."/>
            <person name="Samejima M."/>
            <person name="Schmutz J."/>
            <person name="Slot J.C."/>
            <person name="St John F."/>
            <person name="Stenlid J."/>
            <person name="Sun H."/>
            <person name="Sun S."/>
            <person name="Syed K."/>
            <person name="Tsang A."/>
            <person name="Wiebenga A."/>
            <person name="Young D."/>
            <person name="Pisabarro A."/>
            <person name="Eastwood D.C."/>
            <person name="Martin F."/>
            <person name="Cullen D."/>
            <person name="Grigoriev I.V."/>
            <person name="Hibbett D.S."/>
        </authorList>
    </citation>
    <scope>NUCLEOTIDE SEQUENCE [LARGE SCALE GENOMIC DNA]</scope>
    <source>
        <strain evidence="2 3">MD-104</strain>
    </source>
</reference>
<keyword evidence="3" id="KW-1185">Reference proteome</keyword>
<dbReference type="AlphaFoldDB" id="A0A2H3JFR0"/>
<evidence type="ECO:0008006" key="4">
    <source>
        <dbReference type="Google" id="ProtNLM"/>
    </source>
</evidence>
<feature type="signal peptide" evidence="1">
    <location>
        <begin position="1"/>
        <end position="18"/>
    </location>
</feature>